<dbReference type="HOGENOM" id="CLU_1756309_0_0_7"/>
<proteinExistence type="predicted"/>
<name>A0A0A8HCV6_9BACT</name>
<keyword evidence="1" id="KW-0812">Transmembrane</keyword>
<dbReference type="AlphaFoldDB" id="A0A0A8HCV6"/>
<dbReference type="KEGG" id="csm:CSUB8521_0920"/>
<accession>A0A0A8HCV6</accession>
<evidence type="ECO:0000313" key="2">
    <source>
        <dbReference type="EMBL" id="AJC90759.1"/>
    </source>
</evidence>
<keyword evidence="1" id="KW-0472">Membrane</keyword>
<dbReference type="EMBL" id="CP007772">
    <property type="protein sequence ID" value="AJC90759.1"/>
    <property type="molecule type" value="Genomic_DNA"/>
</dbReference>
<protein>
    <submittedName>
        <fullName evidence="2">Uncharacterized protein</fullName>
    </submittedName>
</protein>
<gene>
    <name evidence="2" type="ORF">CSUB8521_0920</name>
</gene>
<feature type="transmembrane region" description="Helical" evidence="1">
    <location>
        <begin position="12"/>
        <end position="29"/>
    </location>
</feature>
<dbReference type="OrthoDB" id="5356420at2"/>
<dbReference type="RefSeq" id="WP_039663837.1">
    <property type="nucleotide sequence ID" value="NZ_CP007772.1"/>
</dbReference>
<sequence length="168" mass="20061">MKKFLAPKKIILVFITLFGIYLLGIPLYYTPYELQPSYWKFKKICELDITPPSKKRTEKALKLFGVNPSDLQNNLKLENNNYIARFRYDTERIKAQLNIKMDLEKNIIEINESGSIWYDWRPMILGNEGNMDFRVMWNNYITCGNIYIKEMPECFKDNKFICNFKEAK</sequence>
<keyword evidence="1" id="KW-1133">Transmembrane helix</keyword>
<organism evidence="2 3">
    <name type="scientific">Campylobacter subantarcticus LMG 24374</name>
    <dbReference type="NCBI Taxonomy" id="1388751"/>
    <lineage>
        <taxon>Bacteria</taxon>
        <taxon>Pseudomonadati</taxon>
        <taxon>Campylobacterota</taxon>
        <taxon>Epsilonproteobacteria</taxon>
        <taxon>Campylobacterales</taxon>
        <taxon>Campylobacteraceae</taxon>
        <taxon>Campylobacter</taxon>
    </lineage>
</organism>
<reference evidence="2 3" key="1">
    <citation type="journal article" date="2014" name="Genome Biol. Evol.">
        <title>Comparative Genomics of the Campylobacter lari Group.</title>
        <authorList>
            <person name="Miller W.G."/>
            <person name="Yee E."/>
            <person name="Chapman M.H."/>
            <person name="Smith T.P."/>
            <person name="Bono J.L."/>
            <person name="Huynh S."/>
            <person name="Parker C.T."/>
            <person name="Vandamme P."/>
            <person name="Luong K."/>
            <person name="Korlach J."/>
        </authorList>
    </citation>
    <scope>NUCLEOTIDE SEQUENCE [LARGE SCALE GENOMIC DNA]</scope>
    <source>
        <strain evidence="2 3">LMG 24374</strain>
    </source>
</reference>
<dbReference type="Proteomes" id="UP000031135">
    <property type="component" value="Chromosome"/>
</dbReference>
<evidence type="ECO:0000256" key="1">
    <source>
        <dbReference type="SAM" id="Phobius"/>
    </source>
</evidence>
<evidence type="ECO:0000313" key="3">
    <source>
        <dbReference type="Proteomes" id="UP000031135"/>
    </source>
</evidence>